<keyword evidence="3" id="KW-0012">Acyltransferase</keyword>
<feature type="signal peptide" evidence="4">
    <location>
        <begin position="1"/>
        <end position="24"/>
    </location>
</feature>
<dbReference type="RefSeq" id="XP_018149389.1">
    <property type="nucleotide sequence ID" value="XM_018280949.1"/>
</dbReference>
<dbReference type="KEGG" id="pchm:VFPPC_01051"/>
<dbReference type="EC" id="3.4.19.13" evidence="3"/>
<feature type="binding site" evidence="2">
    <location>
        <position position="423"/>
    </location>
    <ligand>
        <name>L-glutamate</name>
        <dbReference type="ChEBI" id="CHEBI:29985"/>
    </ligand>
</feature>
<keyword evidence="4" id="KW-0732">Signal</keyword>
<dbReference type="Gene3D" id="3.60.20.40">
    <property type="match status" value="1"/>
</dbReference>
<dbReference type="EC" id="2.3.2.2" evidence="3"/>
<dbReference type="FunFam" id="3.60.20.40:FF:000008">
    <property type="entry name" value="Gamma-glutamyltranspeptidase (Eurofung)"/>
    <property type="match status" value="1"/>
</dbReference>
<gene>
    <name evidence="5" type="ORF">VFPPC_01051</name>
</gene>
<dbReference type="SUPFAM" id="SSF56235">
    <property type="entry name" value="N-terminal nucleophile aminohydrolases (Ntn hydrolases)"/>
    <property type="match status" value="1"/>
</dbReference>
<dbReference type="InterPro" id="IPR000101">
    <property type="entry name" value="GGT_peptidase"/>
</dbReference>
<dbReference type="PRINTS" id="PR01210">
    <property type="entry name" value="GGTRANSPTASE"/>
</dbReference>
<dbReference type="NCBIfam" id="TIGR00066">
    <property type="entry name" value="g_glut_trans"/>
    <property type="match status" value="1"/>
</dbReference>
<evidence type="ECO:0000256" key="2">
    <source>
        <dbReference type="PIRSR" id="PIRSR600101-2"/>
    </source>
</evidence>
<comment type="catalytic activity">
    <reaction evidence="3">
        <text>an S-substituted glutathione + H2O = an S-substituted L-cysteinylglycine + L-glutamate</text>
        <dbReference type="Rhea" id="RHEA:59468"/>
        <dbReference type="ChEBI" id="CHEBI:15377"/>
        <dbReference type="ChEBI" id="CHEBI:29985"/>
        <dbReference type="ChEBI" id="CHEBI:90779"/>
        <dbReference type="ChEBI" id="CHEBI:143103"/>
        <dbReference type="EC" id="3.4.19.13"/>
    </reaction>
</comment>
<evidence type="ECO:0000256" key="4">
    <source>
        <dbReference type="SAM" id="SignalP"/>
    </source>
</evidence>
<comment type="function">
    <text evidence="3">Cleaves the gamma-glutamyl peptide bond of glutathione and glutathione conjugates.</text>
</comment>
<dbReference type="GO" id="GO:0036374">
    <property type="term" value="F:glutathione hydrolase activity"/>
    <property type="evidence" value="ECO:0007669"/>
    <property type="project" value="UniProtKB-UniRule"/>
</dbReference>
<dbReference type="GeneID" id="28844943"/>
<dbReference type="PANTHER" id="PTHR11686:SF62">
    <property type="entry name" value="GLUTATHIONE HYDROLASE"/>
    <property type="match status" value="1"/>
</dbReference>
<evidence type="ECO:0000256" key="1">
    <source>
        <dbReference type="PIRSR" id="PIRSR600101-1"/>
    </source>
</evidence>
<evidence type="ECO:0000313" key="5">
    <source>
        <dbReference type="EMBL" id="OAQ73306.1"/>
    </source>
</evidence>
<comment type="catalytic activity">
    <reaction evidence="3">
        <text>an N-terminal (5-L-glutamyl)-[peptide] + an alpha-amino acid = 5-L-glutamyl amino acid + an N-terminal L-alpha-aminoacyl-[peptide]</text>
        <dbReference type="Rhea" id="RHEA:23904"/>
        <dbReference type="Rhea" id="RHEA-COMP:9780"/>
        <dbReference type="Rhea" id="RHEA-COMP:9795"/>
        <dbReference type="ChEBI" id="CHEBI:77644"/>
        <dbReference type="ChEBI" id="CHEBI:78597"/>
        <dbReference type="ChEBI" id="CHEBI:78599"/>
        <dbReference type="ChEBI" id="CHEBI:78608"/>
        <dbReference type="EC" id="2.3.2.2"/>
    </reaction>
</comment>
<dbReference type="EMBL" id="LSBJ02000001">
    <property type="protein sequence ID" value="OAQ73306.1"/>
    <property type="molecule type" value="Genomic_DNA"/>
</dbReference>
<dbReference type="Gene3D" id="1.10.246.130">
    <property type="match status" value="1"/>
</dbReference>
<dbReference type="UniPathway" id="UPA00204"/>
<dbReference type="GO" id="GO:0005886">
    <property type="term" value="C:plasma membrane"/>
    <property type="evidence" value="ECO:0007669"/>
    <property type="project" value="TreeGrafter"/>
</dbReference>
<dbReference type="InterPro" id="IPR043137">
    <property type="entry name" value="GGT_ssub_C"/>
</dbReference>
<dbReference type="InterPro" id="IPR043138">
    <property type="entry name" value="GGT_lsub"/>
</dbReference>
<comment type="pathway">
    <text evidence="3">Sulfur metabolism; glutathione metabolism.</text>
</comment>
<keyword evidence="3" id="KW-0378">Hydrolase</keyword>
<comment type="catalytic activity">
    <reaction evidence="3">
        <text>glutathione + H2O = L-cysteinylglycine + L-glutamate</text>
        <dbReference type="Rhea" id="RHEA:28807"/>
        <dbReference type="ChEBI" id="CHEBI:15377"/>
        <dbReference type="ChEBI" id="CHEBI:29985"/>
        <dbReference type="ChEBI" id="CHEBI:57925"/>
        <dbReference type="ChEBI" id="CHEBI:61694"/>
        <dbReference type="EC" id="3.4.19.13"/>
    </reaction>
</comment>
<feature type="binding site" evidence="2">
    <location>
        <begin position="451"/>
        <end position="452"/>
    </location>
    <ligand>
        <name>L-glutamate</name>
        <dbReference type="ChEBI" id="CHEBI:29985"/>
    </ligand>
</feature>
<reference evidence="5 6" key="1">
    <citation type="journal article" date="2016" name="PLoS Pathog.">
        <title>Biosynthesis of antibiotic leucinostatins in bio-control fungus Purpureocillium lilacinum and their inhibition on phytophthora revealed by genome mining.</title>
        <authorList>
            <person name="Wang G."/>
            <person name="Liu Z."/>
            <person name="Lin R."/>
            <person name="Li E."/>
            <person name="Mao Z."/>
            <person name="Ling J."/>
            <person name="Yang Y."/>
            <person name="Yin W.B."/>
            <person name="Xie B."/>
        </authorList>
    </citation>
    <scope>NUCLEOTIDE SEQUENCE [LARGE SCALE GENOMIC DNA]</scope>
    <source>
        <strain evidence="5">170</strain>
    </source>
</reference>
<organism evidence="5 6">
    <name type="scientific">Pochonia chlamydosporia 170</name>
    <dbReference type="NCBI Taxonomy" id="1380566"/>
    <lineage>
        <taxon>Eukaryota</taxon>
        <taxon>Fungi</taxon>
        <taxon>Dikarya</taxon>
        <taxon>Ascomycota</taxon>
        <taxon>Pezizomycotina</taxon>
        <taxon>Sordariomycetes</taxon>
        <taxon>Hypocreomycetidae</taxon>
        <taxon>Hypocreales</taxon>
        <taxon>Clavicipitaceae</taxon>
        <taxon>Pochonia</taxon>
    </lineage>
</organism>
<protein>
    <recommendedName>
        <fullName evidence="3">Glutathione hydrolase</fullName>
        <ecNumber evidence="3">2.3.2.2</ecNumber>
        <ecNumber evidence="3">3.4.19.13</ecNumber>
    </recommendedName>
    <alternativeName>
        <fullName evidence="3">Gamma-glutamyltransferase</fullName>
    </alternativeName>
    <alternativeName>
        <fullName evidence="3">Gamma-glutamyltranspeptidase</fullName>
    </alternativeName>
</protein>
<dbReference type="GO" id="GO:0103068">
    <property type="term" value="F:leukotriene C4 gamma-glutamyl transferase activity"/>
    <property type="evidence" value="ECO:0007669"/>
    <property type="project" value="UniProtKB-EC"/>
</dbReference>
<evidence type="ECO:0000256" key="3">
    <source>
        <dbReference type="RuleBase" id="RU368068"/>
    </source>
</evidence>
<feature type="binding site" evidence="2">
    <location>
        <position position="474"/>
    </location>
    <ligand>
        <name>L-glutamate</name>
        <dbReference type="ChEBI" id="CHEBI:29985"/>
    </ligand>
</feature>
<keyword evidence="3" id="KW-0808">Transferase</keyword>
<dbReference type="AlphaFoldDB" id="A0A179G657"/>
<comment type="caution">
    <text evidence="5">The sequence shown here is derived from an EMBL/GenBank/DDBJ whole genome shotgun (WGS) entry which is preliminary data.</text>
</comment>
<name>A0A179G657_METCM</name>
<feature type="chain" id="PRO_5008102403" description="Glutathione hydrolase" evidence="4">
    <location>
        <begin position="25"/>
        <end position="571"/>
    </location>
</feature>
<feature type="active site" description="Nucleophile" evidence="1">
    <location>
        <position position="381"/>
    </location>
</feature>
<dbReference type="OrthoDB" id="1081007at2759"/>
<accession>A0A179G657</accession>
<dbReference type="STRING" id="1380566.A0A179G657"/>
<proteinExistence type="predicted"/>
<evidence type="ECO:0000313" key="6">
    <source>
        <dbReference type="Proteomes" id="UP000078397"/>
    </source>
</evidence>
<dbReference type="Pfam" id="PF01019">
    <property type="entry name" value="G_glu_transpept"/>
    <property type="match status" value="1"/>
</dbReference>
<dbReference type="GO" id="GO:0006751">
    <property type="term" value="P:glutathione catabolic process"/>
    <property type="evidence" value="ECO:0007669"/>
    <property type="project" value="UniProtKB-UniRule"/>
</dbReference>
<feature type="binding site" evidence="2">
    <location>
        <position position="106"/>
    </location>
    <ligand>
        <name>L-glutamate</name>
        <dbReference type="ChEBI" id="CHEBI:29985"/>
    </ligand>
</feature>
<dbReference type="PANTHER" id="PTHR11686">
    <property type="entry name" value="GAMMA GLUTAMYL TRANSPEPTIDASE"/>
    <property type="match status" value="1"/>
</dbReference>
<keyword evidence="6" id="KW-1185">Reference proteome</keyword>
<feature type="binding site" evidence="2">
    <location>
        <begin position="399"/>
        <end position="401"/>
    </location>
    <ligand>
        <name>L-glutamate</name>
        <dbReference type="ChEBI" id="CHEBI:29985"/>
    </ligand>
</feature>
<dbReference type="InterPro" id="IPR029055">
    <property type="entry name" value="Ntn_hydrolases_N"/>
</dbReference>
<sequence>MRSLPQHVVTLLVALLGNTGFTSAAVLPAAFFEPIAKGSVGAVASESIECSTIGRDLLARGGNAADALVGTTFCVGVIGMYHSGIGGGGFAMIRDDKGNYEAVDFREAAPAAGHENMYQGNVPGSIYGGLAVGVPSEVLGLEYIHKKYGSLPWKTVMQGAIHVARHGFRVSTDLIRYIERAVHGKRNFLVEDPIWAEDFAPNGTLIQVGDTMTRKRYANSLEKIANEGSKVFYTGDLAETLVKYIQQTNGSLTLSDFANYKVISRPVKNITYRGFNLYTIGAPAGGSISFNILKVMEQYDLADREDVNLTSHRFAEAMRFGYGARAELGDPDFVPGMDKYEARLLDELHARQTKEHISDNHTLPVGDYDPNGIALPESHGTSHIVTADQSGMATSLTTTVNLLFGAQIMEPSSGIILNNEMNDFSIPGVPNEFGFQPSVANFIRPGKRPLSSVTPVIASFPDGQLFATVGAAGGSRIISSTTLALWHTIEHDMTMREALREPRFHDQVMPNTLLLEYEFDNRTAAGLMERKHNVTWVSPGLSAVQGIMRLEGGLFEAASEPRQKNSGGLAI</sequence>
<dbReference type="Proteomes" id="UP000078397">
    <property type="component" value="Unassembled WGS sequence"/>
</dbReference>